<dbReference type="PANTHER" id="PTHR36836">
    <property type="entry name" value="COLANIC ACID BIOSYNTHESIS PROTEIN WCAK"/>
    <property type="match status" value="1"/>
</dbReference>
<proteinExistence type="predicted"/>
<name>A0A4Q7DIB3_9PROT</name>
<dbReference type="InterPro" id="IPR007345">
    <property type="entry name" value="Polysacch_pyruvyl_Trfase"/>
</dbReference>
<keyword evidence="3" id="KW-1185">Reference proteome</keyword>
<reference evidence="2 3" key="1">
    <citation type="submission" date="2018-10" db="EMBL/GenBank/DDBJ databases">
        <title>An updated phylogeny of the Alphaproteobacteria reveals that the parasitic Rickettsiales and Holosporales have independent origins.</title>
        <authorList>
            <person name="Munoz-Gomez S.A."/>
            <person name="Hess S."/>
            <person name="Burger G."/>
            <person name="Lang B.F."/>
            <person name="Susko E."/>
            <person name="Slamovits C.H."/>
            <person name="Roger A.J."/>
        </authorList>
    </citation>
    <scope>NUCLEOTIDE SEQUENCE [LARGE SCALE GENOMIC DNA]</scope>
    <source>
        <strain evidence="2">HOLO01</strain>
    </source>
</reference>
<protein>
    <recommendedName>
        <fullName evidence="1">Polysaccharide pyruvyl transferase domain-containing protein</fullName>
    </recommendedName>
</protein>
<dbReference type="EMBL" id="SCFB01000006">
    <property type="protein sequence ID" value="RZI45835.1"/>
    <property type="molecule type" value="Genomic_DNA"/>
</dbReference>
<dbReference type="Pfam" id="PF04230">
    <property type="entry name" value="PS_pyruv_trans"/>
    <property type="match status" value="1"/>
</dbReference>
<comment type="caution">
    <text evidence="2">The sequence shown here is derived from an EMBL/GenBank/DDBJ whole genome shotgun (WGS) entry which is preliminary data.</text>
</comment>
<evidence type="ECO:0000313" key="2">
    <source>
        <dbReference type="EMBL" id="RZI45835.1"/>
    </source>
</evidence>
<organism evidence="2 3">
    <name type="scientific">Candidatus Finniella inopinata</name>
    <dbReference type="NCBI Taxonomy" id="1696036"/>
    <lineage>
        <taxon>Bacteria</taxon>
        <taxon>Pseudomonadati</taxon>
        <taxon>Pseudomonadota</taxon>
        <taxon>Alphaproteobacteria</taxon>
        <taxon>Holosporales</taxon>
        <taxon>Candidatus Paracaedibacteraceae</taxon>
        <taxon>Candidatus Finniella</taxon>
    </lineage>
</organism>
<evidence type="ECO:0000259" key="1">
    <source>
        <dbReference type="Pfam" id="PF04230"/>
    </source>
</evidence>
<feature type="domain" description="Polysaccharide pyruvyl transferase" evidence="1">
    <location>
        <begin position="28"/>
        <end position="317"/>
    </location>
</feature>
<dbReference type="RefSeq" id="WP_130154088.1">
    <property type="nucleotide sequence ID" value="NZ_SCFB01000006.1"/>
</dbReference>
<dbReference type="PANTHER" id="PTHR36836:SF1">
    <property type="entry name" value="COLANIC ACID BIOSYNTHESIS PROTEIN WCAK"/>
    <property type="match status" value="1"/>
</dbReference>
<dbReference type="OrthoDB" id="1123495at2"/>
<dbReference type="AlphaFoldDB" id="A0A4Q7DIB3"/>
<dbReference type="Proteomes" id="UP000293550">
    <property type="component" value="Unassembled WGS sequence"/>
</dbReference>
<accession>A0A4Q7DIB3</accession>
<gene>
    <name evidence="2" type="ORF">EQU50_05215</name>
</gene>
<evidence type="ECO:0000313" key="3">
    <source>
        <dbReference type="Proteomes" id="UP000293550"/>
    </source>
</evidence>
<sequence length="384" mass="43805">MNKEKLSRVLLINDTTNWYHFGCTATSLAIKDEITKLGYQLDSISITETYKITAPPSSIQEFNDGNNFIKFSVSHSEIIKRIKQNDIIIVNGEGTLHGVRPAPLSLLYLCYVAKVFCRKHVEIINHSIYPQDNLSVDDRNIIKLYKLVYDAIDFAEIREHLSYTLARKIGIRAIESFDCSPLYIKNHYTPDGKKDPKTLLIAGSANWLNLNILSDERGNIDEFKNGLSQFSSYLNAMHRQGYSITFLYGAKDWAAKDDREFIAFVKPRLKFDLKIFEAKNIDQWLSCIENAELLVSGRFHHTIAAGCLGTRFIALNSNTPKMDGLLKALGTERALRYDDPDLAEKLHKQTLESYDKSIDHILGQKLCDKAMLNFHCLHNAICYK</sequence>